<organism evidence="2 3">
    <name type="scientific">Kineococcus gynurae</name>
    <dbReference type="NCBI Taxonomy" id="452979"/>
    <lineage>
        <taxon>Bacteria</taxon>
        <taxon>Bacillati</taxon>
        <taxon>Actinomycetota</taxon>
        <taxon>Actinomycetes</taxon>
        <taxon>Kineosporiales</taxon>
        <taxon>Kineosporiaceae</taxon>
        <taxon>Kineococcus</taxon>
    </lineage>
</organism>
<keyword evidence="3" id="KW-1185">Reference proteome</keyword>
<comment type="caution">
    <text evidence="2">The sequence shown here is derived from an EMBL/GenBank/DDBJ whole genome shotgun (WGS) entry which is preliminary data.</text>
</comment>
<feature type="transmembrane region" description="Helical" evidence="1">
    <location>
        <begin position="7"/>
        <end position="28"/>
    </location>
</feature>
<reference evidence="2 3" key="1">
    <citation type="submission" date="2024-09" db="EMBL/GenBank/DDBJ databases">
        <authorList>
            <person name="Sun Q."/>
            <person name="Mori K."/>
        </authorList>
    </citation>
    <scope>NUCLEOTIDE SEQUENCE [LARGE SCALE GENOMIC DNA]</scope>
    <source>
        <strain evidence="2 3">TISTR 1856</strain>
    </source>
</reference>
<sequence length="84" mass="9163">MEEIWSSFIDVVHGIGAVGCALLVIGFGLEGTPARALFYAVAATLFVLALRERRRPRPSTRPVRVVDVRTLDLRDTAVAPVRSS</sequence>
<keyword evidence="1" id="KW-0472">Membrane</keyword>
<proteinExistence type="predicted"/>
<keyword evidence="1" id="KW-1133">Transmembrane helix</keyword>
<keyword evidence="1" id="KW-0812">Transmembrane</keyword>
<evidence type="ECO:0000313" key="2">
    <source>
        <dbReference type="EMBL" id="MFB9376769.1"/>
    </source>
</evidence>
<dbReference type="Proteomes" id="UP001589748">
    <property type="component" value="Unassembled WGS sequence"/>
</dbReference>
<protein>
    <submittedName>
        <fullName evidence="2">Uncharacterized protein</fullName>
    </submittedName>
</protein>
<dbReference type="RefSeq" id="WP_380135802.1">
    <property type="nucleotide sequence ID" value="NZ_JBHLUI010000003.1"/>
</dbReference>
<evidence type="ECO:0000313" key="3">
    <source>
        <dbReference type="Proteomes" id="UP001589748"/>
    </source>
</evidence>
<gene>
    <name evidence="2" type="ORF">ACFFVI_07285</name>
</gene>
<accession>A0ABV5LRS1</accession>
<feature type="transmembrane region" description="Helical" evidence="1">
    <location>
        <begin position="34"/>
        <end position="51"/>
    </location>
</feature>
<evidence type="ECO:0000256" key="1">
    <source>
        <dbReference type="SAM" id="Phobius"/>
    </source>
</evidence>
<name>A0ABV5LRS1_9ACTN</name>
<dbReference type="EMBL" id="JBHMDM010000004">
    <property type="protein sequence ID" value="MFB9376769.1"/>
    <property type="molecule type" value="Genomic_DNA"/>
</dbReference>